<dbReference type="EMBL" id="BMAO01022877">
    <property type="protein sequence ID" value="GFQ85173.1"/>
    <property type="molecule type" value="Genomic_DNA"/>
</dbReference>
<evidence type="ECO:0000256" key="4">
    <source>
        <dbReference type="SAM" id="Coils"/>
    </source>
</evidence>
<dbReference type="AlphaFoldDB" id="A0A8X6KWQ5"/>
<keyword evidence="1 3" id="KW-0863">Zinc-finger</keyword>
<dbReference type="InterPro" id="IPR013083">
    <property type="entry name" value="Znf_RING/FYVE/PHD"/>
</dbReference>
<keyword evidence="1 3" id="KW-0479">Metal-binding</keyword>
<evidence type="ECO:0000313" key="7">
    <source>
        <dbReference type="Proteomes" id="UP000887116"/>
    </source>
</evidence>
<keyword evidence="4" id="KW-0175">Coiled coil</keyword>
<dbReference type="PROSITE" id="PS50089">
    <property type="entry name" value="ZF_RING_2"/>
    <property type="match status" value="1"/>
</dbReference>
<organism evidence="6 7">
    <name type="scientific">Trichonephila clavata</name>
    <name type="common">Joro spider</name>
    <name type="synonym">Nephila clavata</name>
    <dbReference type="NCBI Taxonomy" id="2740835"/>
    <lineage>
        <taxon>Eukaryota</taxon>
        <taxon>Metazoa</taxon>
        <taxon>Ecdysozoa</taxon>
        <taxon>Arthropoda</taxon>
        <taxon>Chelicerata</taxon>
        <taxon>Arachnida</taxon>
        <taxon>Araneae</taxon>
        <taxon>Araneomorphae</taxon>
        <taxon>Entelegynae</taxon>
        <taxon>Araneoidea</taxon>
        <taxon>Nephilidae</taxon>
        <taxon>Trichonephila</taxon>
    </lineage>
</organism>
<protein>
    <recommendedName>
        <fullName evidence="5">RING-type domain-containing protein</fullName>
    </recommendedName>
</protein>
<dbReference type="Pfam" id="PF13639">
    <property type="entry name" value="zf-RING_2"/>
    <property type="match status" value="1"/>
</dbReference>
<comment type="caution">
    <text evidence="6">The sequence shown here is derived from an EMBL/GenBank/DDBJ whole genome shotgun (WGS) entry which is preliminary data.</text>
</comment>
<dbReference type="InterPro" id="IPR001841">
    <property type="entry name" value="Znf_RING"/>
</dbReference>
<feature type="coiled-coil region" evidence="4">
    <location>
        <begin position="131"/>
        <end position="158"/>
    </location>
</feature>
<evidence type="ECO:0000256" key="3">
    <source>
        <dbReference type="PROSITE-ProRule" id="PRU00175"/>
    </source>
</evidence>
<accession>A0A8X6KWQ5</accession>
<evidence type="ECO:0000313" key="6">
    <source>
        <dbReference type="EMBL" id="GFQ85173.1"/>
    </source>
</evidence>
<dbReference type="GO" id="GO:0008270">
    <property type="term" value="F:zinc ion binding"/>
    <property type="evidence" value="ECO:0007669"/>
    <property type="project" value="UniProtKB-KW"/>
</dbReference>
<evidence type="ECO:0000259" key="5">
    <source>
        <dbReference type="PROSITE" id="PS50089"/>
    </source>
</evidence>
<feature type="domain" description="RING-type" evidence="5">
    <location>
        <begin position="3"/>
        <end position="44"/>
    </location>
</feature>
<keyword evidence="2" id="KW-0862">Zinc</keyword>
<proteinExistence type="predicted"/>
<dbReference type="SMART" id="SM00184">
    <property type="entry name" value="RING"/>
    <property type="match status" value="1"/>
</dbReference>
<keyword evidence="7" id="KW-1185">Reference proteome</keyword>
<dbReference type="SUPFAM" id="SSF57850">
    <property type="entry name" value="RING/U-box"/>
    <property type="match status" value="1"/>
</dbReference>
<name>A0A8X6KWQ5_TRICU</name>
<sequence>MHCLVCYCSLSSSGGAVAIQCGHVFHQHCLLPHIKQSQTCPLCHEPTSVKSIIMLDFYNVCDEDYDEEEEMYWNEGILEQLALVRKEKLLALKKKVKLFQSCVNNMSYIVNEIFINKLEPDVFTTLKEQNFSSLESDLHKLKTENNGLREEIEHLKNVKTIVTSVRYYAENTLSSLLDVVPKGHEFGISLNLANSCMLYKRMLVKHEMLSRYLRNEISNYHDKLKLATASFDSSNNKTNLYENEMKKLKLIENTLLAQIDSRNNSNASNSDNSAFSICEADSASCDVCSLKKKPLPIKGTGSHPRDIEIMLVPKDEESIEVSSASALPISGEIISAKKTRAYQHYFTHSAQFKDRILISCKKENFPLVKVT</sequence>
<reference evidence="6" key="1">
    <citation type="submission" date="2020-07" db="EMBL/GenBank/DDBJ databases">
        <title>Multicomponent nature underlies the extraordinary mechanical properties of spider dragline silk.</title>
        <authorList>
            <person name="Kono N."/>
            <person name="Nakamura H."/>
            <person name="Mori M."/>
            <person name="Yoshida Y."/>
            <person name="Ohtoshi R."/>
            <person name="Malay A.D."/>
            <person name="Moran D.A.P."/>
            <person name="Tomita M."/>
            <person name="Numata K."/>
            <person name="Arakawa K."/>
        </authorList>
    </citation>
    <scope>NUCLEOTIDE SEQUENCE</scope>
</reference>
<dbReference type="Proteomes" id="UP000887116">
    <property type="component" value="Unassembled WGS sequence"/>
</dbReference>
<evidence type="ECO:0000256" key="2">
    <source>
        <dbReference type="ARBA" id="ARBA00022833"/>
    </source>
</evidence>
<dbReference type="OrthoDB" id="21204at2759"/>
<evidence type="ECO:0000256" key="1">
    <source>
        <dbReference type="ARBA" id="ARBA00022771"/>
    </source>
</evidence>
<gene>
    <name evidence="6" type="ORF">TNCT_571421</name>
</gene>
<dbReference type="Gene3D" id="3.30.40.10">
    <property type="entry name" value="Zinc/RING finger domain, C3HC4 (zinc finger)"/>
    <property type="match status" value="1"/>
</dbReference>